<dbReference type="AlphaFoldDB" id="A0A183A0J5"/>
<gene>
    <name evidence="1" type="ORF">ECPE_LOCUS480</name>
</gene>
<sequence>MAIHLLCQAYDRACELGGQVPSSFWEPLVNNMGHAYRKLG</sequence>
<name>A0A183A0J5_9TREM</name>
<accession>A0A183A0J5</accession>
<dbReference type="Gene3D" id="1.25.40.10">
    <property type="entry name" value="Tetratricopeptide repeat domain"/>
    <property type="match status" value="1"/>
</dbReference>
<dbReference type="Proteomes" id="UP000272942">
    <property type="component" value="Unassembled WGS sequence"/>
</dbReference>
<organism evidence="3">
    <name type="scientific">Echinostoma caproni</name>
    <dbReference type="NCBI Taxonomy" id="27848"/>
    <lineage>
        <taxon>Eukaryota</taxon>
        <taxon>Metazoa</taxon>
        <taxon>Spiralia</taxon>
        <taxon>Lophotrochozoa</taxon>
        <taxon>Platyhelminthes</taxon>
        <taxon>Trematoda</taxon>
        <taxon>Digenea</taxon>
        <taxon>Plagiorchiida</taxon>
        <taxon>Echinostomata</taxon>
        <taxon>Echinostomatoidea</taxon>
        <taxon>Echinostomatidae</taxon>
        <taxon>Echinostoma</taxon>
    </lineage>
</organism>
<dbReference type="OrthoDB" id="10006270at2759"/>
<proteinExistence type="predicted"/>
<evidence type="ECO:0000313" key="2">
    <source>
        <dbReference type="Proteomes" id="UP000272942"/>
    </source>
</evidence>
<keyword evidence="2" id="KW-1185">Reference proteome</keyword>
<dbReference type="WBParaSite" id="ECPE_0000048001-mRNA-1">
    <property type="protein sequence ID" value="ECPE_0000048001-mRNA-1"/>
    <property type="gene ID" value="ECPE_0000048001"/>
</dbReference>
<protein>
    <submittedName>
        <fullName evidence="3">PaREP8</fullName>
    </submittedName>
</protein>
<dbReference type="InterPro" id="IPR011990">
    <property type="entry name" value="TPR-like_helical_dom_sf"/>
</dbReference>
<evidence type="ECO:0000313" key="3">
    <source>
        <dbReference type="WBParaSite" id="ECPE_0000048001-mRNA-1"/>
    </source>
</evidence>
<reference evidence="1 2" key="2">
    <citation type="submission" date="2018-11" db="EMBL/GenBank/DDBJ databases">
        <authorList>
            <consortium name="Pathogen Informatics"/>
        </authorList>
    </citation>
    <scope>NUCLEOTIDE SEQUENCE [LARGE SCALE GENOMIC DNA]</scope>
    <source>
        <strain evidence="1 2">Egypt</strain>
    </source>
</reference>
<reference evidence="3" key="1">
    <citation type="submission" date="2016-06" db="UniProtKB">
        <authorList>
            <consortium name="WormBaseParasite"/>
        </authorList>
    </citation>
    <scope>IDENTIFICATION</scope>
</reference>
<evidence type="ECO:0000313" key="1">
    <source>
        <dbReference type="EMBL" id="VDP23152.1"/>
    </source>
</evidence>
<dbReference type="EMBL" id="UZAN01001608">
    <property type="protein sequence ID" value="VDP23152.1"/>
    <property type="molecule type" value="Genomic_DNA"/>
</dbReference>